<dbReference type="InterPro" id="IPR007540">
    <property type="entry name" value="Fimbrial_CS1-type"/>
</dbReference>
<dbReference type="EMBL" id="RCDC01000004">
    <property type="protein sequence ID" value="RLK56027.1"/>
    <property type="molecule type" value="Genomic_DNA"/>
</dbReference>
<proteinExistence type="predicted"/>
<gene>
    <name evidence="2" type="ORF">BCL79_0399</name>
</gene>
<keyword evidence="1" id="KW-0732">Signal</keyword>
<dbReference type="AlphaFoldDB" id="A0A498CEG8"/>
<dbReference type="OrthoDB" id="6052623at2"/>
<organism evidence="2 3">
    <name type="scientific">Stenotrophomonas rhizophila</name>
    <dbReference type="NCBI Taxonomy" id="216778"/>
    <lineage>
        <taxon>Bacteria</taxon>
        <taxon>Pseudomonadati</taxon>
        <taxon>Pseudomonadota</taxon>
        <taxon>Gammaproteobacteria</taxon>
        <taxon>Lysobacterales</taxon>
        <taxon>Lysobacteraceae</taxon>
        <taxon>Stenotrophomonas</taxon>
    </lineage>
</organism>
<reference evidence="2 3" key="1">
    <citation type="submission" date="2018-10" db="EMBL/GenBank/DDBJ databases">
        <title>Comparative analysis of microorganisms from saline springs in Andes Mountain Range, Colombia.</title>
        <authorList>
            <person name="Rubin E."/>
        </authorList>
    </citation>
    <scope>NUCLEOTIDE SEQUENCE [LARGE SCALE GENOMIC DNA]</scope>
    <source>
        <strain evidence="2 3">USBA GBX 843</strain>
    </source>
</reference>
<dbReference type="RefSeq" id="WP_121036927.1">
    <property type="nucleotide sequence ID" value="NZ_RCDC01000004.1"/>
</dbReference>
<comment type="caution">
    <text evidence="2">The sequence shown here is derived from an EMBL/GenBank/DDBJ whole genome shotgun (WGS) entry which is preliminary data.</text>
</comment>
<dbReference type="Proteomes" id="UP000274786">
    <property type="component" value="Unassembled WGS sequence"/>
</dbReference>
<protein>
    <submittedName>
        <fullName evidence="2">CS1 type fimbrial major subunit</fullName>
    </submittedName>
</protein>
<dbReference type="Gene3D" id="2.60.40.2040">
    <property type="entry name" value="CFA/I fimbrial subunit E, pilin domain"/>
    <property type="match status" value="1"/>
</dbReference>
<evidence type="ECO:0000313" key="2">
    <source>
        <dbReference type="EMBL" id="RLK56027.1"/>
    </source>
</evidence>
<evidence type="ECO:0000313" key="3">
    <source>
        <dbReference type="Proteomes" id="UP000274786"/>
    </source>
</evidence>
<feature type="chain" id="PRO_5019849419" evidence="1">
    <location>
        <begin position="23"/>
        <end position="171"/>
    </location>
</feature>
<feature type="signal peptide" evidence="1">
    <location>
        <begin position="1"/>
        <end position="22"/>
    </location>
</feature>
<name>A0A498CEG8_9GAMM</name>
<dbReference type="GO" id="GO:0009289">
    <property type="term" value="C:pilus"/>
    <property type="evidence" value="ECO:0007669"/>
    <property type="project" value="InterPro"/>
</dbReference>
<sequence>MNLITKLFAAAALATASMSAHAVQADITVWADIDPTLALLKADGTPLSDVVELGYRAGSGTTAGLVPWTDQVRVFSNDITKDITVRLGSAPSLIPTMAGPTATAVPLSVHLNSVAVTVGGVDFTAASLFPGSNYPGASIVLPLTISQTTAGPIAVAGRYEGIVSLVMVQKS</sequence>
<dbReference type="Pfam" id="PF04449">
    <property type="entry name" value="Fimbrial_CS1"/>
    <property type="match status" value="1"/>
</dbReference>
<evidence type="ECO:0000256" key="1">
    <source>
        <dbReference type="SAM" id="SignalP"/>
    </source>
</evidence>
<accession>A0A498CEG8</accession>